<dbReference type="InterPro" id="IPR020599">
    <property type="entry name" value="Transl_elong_fac_P/YeiP"/>
</dbReference>
<dbReference type="SUPFAM" id="SSF50249">
    <property type="entry name" value="Nucleic acid-binding proteins"/>
    <property type="match status" value="2"/>
</dbReference>
<feature type="domain" description="Translation elongation factor P/YeiP central" evidence="2">
    <location>
        <begin position="2"/>
        <end position="41"/>
    </location>
</feature>
<dbReference type="PANTHER" id="PTHR30053">
    <property type="entry name" value="ELONGATION FACTOR P"/>
    <property type="match status" value="1"/>
</dbReference>
<dbReference type="Proteomes" id="UP000676565">
    <property type="component" value="Unassembled WGS sequence"/>
</dbReference>
<dbReference type="Gene3D" id="2.40.50.140">
    <property type="entry name" value="Nucleic acid-binding proteins"/>
    <property type="match status" value="2"/>
</dbReference>
<comment type="caution">
    <text evidence="3">The sequence shown here is derived from an EMBL/GenBank/DDBJ whole genome shotgun (WGS) entry which is preliminary data.</text>
</comment>
<dbReference type="EMBL" id="JAGKQQ010000001">
    <property type="protein sequence ID" value="MBP3957519.1"/>
    <property type="molecule type" value="Genomic_DNA"/>
</dbReference>
<evidence type="ECO:0000313" key="4">
    <source>
        <dbReference type="Proteomes" id="UP000676565"/>
    </source>
</evidence>
<evidence type="ECO:0008006" key="5">
    <source>
        <dbReference type="Google" id="ProtNLM"/>
    </source>
</evidence>
<dbReference type="InterPro" id="IPR012340">
    <property type="entry name" value="NA-bd_OB-fold"/>
</dbReference>
<name>A0ABS5BUW6_9BACT</name>
<reference evidence="3 4" key="1">
    <citation type="submission" date="2021-04" db="EMBL/GenBank/DDBJ databases">
        <authorList>
            <person name="Ivanova A."/>
        </authorList>
    </citation>
    <scope>NUCLEOTIDE SEQUENCE [LARGE SCALE GENOMIC DNA]</scope>
    <source>
        <strain evidence="3 4">G18</strain>
    </source>
</reference>
<dbReference type="SMART" id="SM01185">
    <property type="entry name" value="EFP"/>
    <property type="match status" value="1"/>
</dbReference>
<gene>
    <name evidence="3" type="ORF">J8F10_19910</name>
</gene>
<feature type="domain" description="Elongation factor P C-terminal" evidence="1">
    <location>
        <begin position="49"/>
        <end position="104"/>
    </location>
</feature>
<dbReference type="Pfam" id="PF01132">
    <property type="entry name" value="EFP"/>
    <property type="match status" value="1"/>
</dbReference>
<dbReference type="InterPro" id="IPR015365">
    <property type="entry name" value="Elong-fact-P_C"/>
</dbReference>
<proteinExistence type="predicted"/>
<sequence>MFMDEESFDQHELPPGFVGDRTGFLTEGGAATLVFFDDRPLALELPPTVELIVRETEPGVRAATASAVTKPATLETGLRVTVPQFVNVGDRVVIDTRTGEYSGRVR</sequence>
<dbReference type="SMART" id="SM00841">
    <property type="entry name" value="Elong-fact-P_C"/>
    <property type="match status" value="1"/>
</dbReference>
<evidence type="ECO:0000259" key="2">
    <source>
        <dbReference type="SMART" id="SM01185"/>
    </source>
</evidence>
<evidence type="ECO:0000259" key="1">
    <source>
        <dbReference type="SMART" id="SM00841"/>
    </source>
</evidence>
<keyword evidence="4" id="KW-1185">Reference proteome</keyword>
<evidence type="ECO:0000313" key="3">
    <source>
        <dbReference type="EMBL" id="MBP3957519.1"/>
    </source>
</evidence>
<dbReference type="PROSITE" id="PS01275">
    <property type="entry name" value="EFP"/>
    <property type="match status" value="1"/>
</dbReference>
<organism evidence="3 4">
    <name type="scientific">Gemmata palustris</name>
    <dbReference type="NCBI Taxonomy" id="2822762"/>
    <lineage>
        <taxon>Bacteria</taxon>
        <taxon>Pseudomonadati</taxon>
        <taxon>Planctomycetota</taxon>
        <taxon>Planctomycetia</taxon>
        <taxon>Gemmatales</taxon>
        <taxon>Gemmataceae</taxon>
        <taxon>Gemmata</taxon>
    </lineage>
</organism>
<dbReference type="Pfam" id="PF09285">
    <property type="entry name" value="Elong-fact-P_C"/>
    <property type="match status" value="1"/>
</dbReference>
<dbReference type="InterPro" id="IPR013852">
    <property type="entry name" value="Transl_elong_P/YeiP_CS"/>
</dbReference>
<dbReference type="CDD" id="cd05794">
    <property type="entry name" value="S1_EF-P_repeat_2"/>
    <property type="match status" value="1"/>
</dbReference>
<dbReference type="InterPro" id="IPR001059">
    <property type="entry name" value="Transl_elong_P/YeiP_cen"/>
</dbReference>
<dbReference type="PANTHER" id="PTHR30053:SF14">
    <property type="entry name" value="TRANSLATION ELONGATION FACTOR KOW-LIKE DOMAIN-CONTAINING PROTEIN"/>
    <property type="match status" value="1"/>
</dbReference>
<protein>
    <recommendedName>
        <fullName evidence="5">Elongation factor P</fullName>
    </recommendedName>
</protein>
<accession>A0ABS5BUW6</accession>